<evidence type="ECO:0000313" key="6">
    <source>
        <dbReference type="Proteomes" id="UP000237144"/>
    </source>
</evidence>
<dbReference type="InterPro" id="IPR036864">
    <property type="entry name" value="Zn2-C6_fun-type_DNA-bd_sf"/>
</dbReference>
<keyword evidence="2" id="KW-0539">Nucleus</keyword>
<accession>A0A2S5BDK6</accession>
<keyword evidence="6" id="KW-1185">Reference proteome</keyword>
<evidence type="ECO:0000313" key="5">
    <source>
        <dbReference type="EMBL" id="POY74854.1"/>
    </source>
</evidence>
<dbReference type="SUPFAM" id="SSF57701">
    <property type="entry name" value="Zn2/Cys6 DNA-binding domain"/>
    <property type="match status" value="1"/>
</dbReference>
<evidence type="ECO:0000259" key="4">
    <source>
        <dbReference type="PROSITE" id="PS50048"/>
    </source>
</evidence>
<comment type="subcellular location">
    <subcellularLocation>
        <location evidence="1">Nucleus</location>
    </subcellularLocation>
</comment>
<dbReference type="PROSITE" id="PS50048">
    <property type="entry name" value="ZN2_CY6_FUNGAL_2"/>
    <property type="match status" value="1"/>
</dbReference>
<comment type="caution">
    <text evidence="5">The sequence shown here is derived from an EMBL/GenBank/DDBJ whole genome shotgun (WGS) entry which is preliminary data.</text>
</comment>
<dbReference type="STRING" id="741276.A0A2S5BDK6"/>
<dbReference type="EMBL" id="PJQD01000021">
    <property type="protein sequence ID" value="POY74854.1"/>
    <property type="molecule type" value="Genomic_DNA"/>
</dbReference>
<evidence type="ECO:0000256" key="3">
    <source>
        <dbReference type="SAM" id="MobiDB-lite"/>
    </source>
</evidence>
<protein>
    <recommendedName>
        <fullName evidence="4">Zn(2)-C6 fungal-type domain-containing protein</fullName>
    </recommendedName>
</protein>
<feature type="domain" description="Zn(2)-C6 fungal-type" evidence="4">
    <location>
        <begin position="113"/>
        <end position="144"/>
    </location>
</feature>
<dbReference type="Gene3D" id="4.10.240.10">
    <property type="entry name" value="Zn(2)-C6 fungal-type DNA-binding domain"/>
    <property type="match status" value="1"/>
</dbReference>
<dbReference type="OrthoDB" id="3364175at2759"/>
<dbReference type="SMART" id="SM00066">
    <property type="entry name" value="GAL4"/>
    <property type="match status" value="1"/>
</dbReference>
<dbReference type="PANTHER" id="PTHR31001:SF90">
    <property type="entry name" value="CENTROMERE DNA-BINDING PROTEIN COMPLEX CBF3 SUBUNIT B"/>
    <property type="match status" value="1"/>
</dbReference>
<feature type="compositionally biased region" description="Low complexity" evidence="3">
    <location>
        <begin position="11"/>
        <end position="21"/>
    </location>
</feature>
<dbReference type="CDD" id="cd12148">
    <property type="entry name" value="fungal_TF_MHR"/>
    <property type="match status" value="1"/>
</dbReference>
<dbReference type="PROSITE" id="PS00463">
    <property type="entry name" value="ZN2_CY6_FUNGAL_1"/>
    <property type="match status" value="1"/>
</dbReference>
<dbReference type="GO" id="GO:0005634">
    <property type="term" value="C:nucleus"/>
    <property type="evidence" value="ECO:0007669"/>
    <property type="project" value="UniProtKB-SubCell"/>
</dbReference>
<dbReference type="InterPro" id="IPR050613">
    <property type="entry name" value="Sec_Metabolite_Reg"/>
</dbReference>
<sequence length="956" mass="104590">MHPLLGVGHSAAPPTAPNGGAALSGPSGEYRFAAPPPARIHSLSMSQSPGSSEVGEQNNSFRYPPAAEPASINGAANTAKKVRKSSQLADGGDDDNYLDEDGQPRKRSKQSLSCGECKRRKIKCDRKVPCSSCIKRGQPDACSWEDAKIEPEKQPFALSQDVDEIRERLRLVERFINALPPGLKGCFAELGITSMGERPKGDLKQADHDFEPVTLENVTESWQKPGCVKDEKPTDSLSVFDNMMFDHQAKYVTSTSAVDGSNKFDPEYTAWRTSIVAQPIAFVSPATAANHGLELCFNQDDFDRQVRQVYDRAYALLPDKEAIARATSTFFHRYEWFFAVLHRPTFMCEVERFLQMYETGRRYEVDPAWLSLLFSVIALGGDESAGGLDPGSPDADQELAEYGLPLHAAAIRFHVLSDPGGKAQIRTLQAVTLFACWTIMSAAGGLDFGRFASWLAQGIRTGHKLGLHLLSTDPEHMPPDDVALPPGKNSLKRETVLKLWGFMSFFDHLGGSGRYRSYLIHPSQNSTPPLSNVNWSDLSVDTWQLTPAPPSVVTDATLERHKHAMAGLARKSFDLLVASKQPFNYGMIHELDREYHELLDKMPDAFQHEYASLEAQDPYIRAKRYIAIQGIHNRIVRLHRPFLVKGWEPNSRFAYSSEACVRSAKIVLISHHNSLNLELGLSRNLRMLYSHSLTAATVLAADLFHAIDTDAPDVELQLKRDNFRLALDVFPEAVQRSVGSRMLRQIIAGARHVLTGLYNEQRQRRIRRKARLAAGQTSHPEPTFADLLHVLSSEIDGIAAPPASNEARSSFGSEASPSVATSSTTATLVDTPQLPHSDRPAAVPASAMLAGGPALSATGGSSAAKPISSNLMQDIGLINFNGHNWDFWTQPAGIGAGDAFNEAPTTATELPFANPVDTLSVAANDSDFSSWFGVGSTAEQVDQATQALLSQLASGW</sequence>
<feature type="compositionally biased region" description="Acidic residues" evidence="3">
    <location>
        <begin position="91"/>
        <end position="101"/>
    </location>
</feature>
<dbReference type="Proteomes" id="UP000237144">
    <property type="component" value="Unassembled WGS sequence"/>
</dbReference>
<dbReference type="PANTHER" id="PTHR31001">
    <property type="entry name" value="UNCHARACTERIZED TRANSCRIPTIONAL REGULATORY PROTEIN"/>
    <property type="match status" value="1"/>
</dbReference>
<dbReference type="InterPro" id="IPR001138">
    <property type="entry name" value="Zn2Cys6_DnaBD"/>
</dbReference>
<dbReference type="CDD" id="cd00067">
    <property type="entry name" value="GAL4"/>
    <property type="match status" value="1"/>
</dbReference>
<evidence type="ECO:0000256" key="2">
    <source>
        <dbReference type="ARBA" id="ARBA00023242"/>
    </source>
</evidence>
<feature type="region of interest" description="Disordered" evidence="3">
    <location>
        <begin position="801"/>
        <end position="841"/>
    </location>
</feature>
<organism evidence="5 6">
    <name type="scientific">Rhodotorula taiwanensis</name>
    <dbReference type="NCBI Taxonomy" id="741276"/>
    <lineage>
        <taxon>Eukaryota</taxon>
        <taxon>Fungi</taxon>
        <taxon>Dikarya</taxon>
        <taxon>Basidiomycota</taxon>
        <taxon>Pucciniomycotina</taxon>
        <taxon>Microbotryomycetes</taxon>
        <taxon>Sporidiobolales</taxon>
        <taxon>Sporidiobolaceae</taxon>
        <taxon>Rhodotorula</taxon>
    </lineage>
</organism>
<reference evidence="5 6" key="1">
    <citation type="journal article" date="2018" name="Front. Microbiol.">
        <title>Prospects for Fungal Bioremediation of Acidic Radioactive Waste Sites: Characterization and Genome Sequence of Rhodotorula taiwanensis MD1149.</title>
        <authorList>
            <person name="Tkavc R."/>
            <person name="Matrosova V.Y."/>
            <person name="Grichenko O.E."/>
            <person name="Gostincar C."/>
            <person name="Volpe R.P."/>
            <person name="Klimenkova P."/>
            <person name="Gaidamakova E.K."/>
            <person name="Zhou C.E."/>
            <person name="Stewart B.J."/>
            <person name="Lyman M.G."/>
            <person name="Malfatti S.A."/>
            <person name="Rubinfeld B."/>
            <person name="Courtot M."/>
            <person name="Singh J."/>
            <person name="Dalgard C.L."/>
            <person name="Hamilton T."/>
            <person name="Frey K.G."/>
            <person name="Gunde-Cimerman N."/>
            <person name="Dugan L."/>
            <person name="Daly M.J."/>
        </authorList>
    </citation>
    <scope>NUCLEOTIDE SEQUENCE [LARGE SCALE GENOMIC DNA]</scope>
    <source>
        <strain evidence="5 6">MD1149</strain>
    </source>
</reference>
<dbReference type="AlphaFoldDB" id="A0A2S5BDK6"/>
<gene>
    <name evidence="5" type="ORF">BMF94_2127</name>
</gene>
<dbReference type="GO" id="GO:0008270">
    <property type="term" value="F:zinc ion binding"/>
    <property type="evidence" value="ECO:0007669"/>
    <property type="project" value="InterPro"/>
</dbReference>
<dbReference type="GO" id="GO:0000981">
    <property type="term" value="F:DNA-binding transcription factor activity, RNA polymerase II-specific"/>
    <property type="evidence" value="ECO:0007669"/>
    <property type="project" value="InterPro"/>
</dbReference>
<evidence type="ECO:0000256" key="1">
    <source>
        <dbReference type="ARBA" id="ARBA00004123"/>
    </source>
</evidence>
<feature type="compositionally biased region" description="Low complexity" evidence="3">
    <location>
        <begin position="815"/>
        <end position="827"/>
    </location>
</feature>
<feature type="region of interest" description="Disordered" evidence="3">
    <location>
        <begin position="1"/>
        <end position="112"/>
    </location>
</feature>
<dbReference type="Pfam" id="PF00172">
    <property type="entry name" value="Zn_clus"/>
    <property type="match status" value="1"/>
</dbReference>
<proteinExistence type="predicted"/>
<name>A0A2S5BDK6_9BASI</name>
<feature type="compositionally biased region" description="Polar residues" evidence="3">
    <location>
        <begin position="43"/>
        <end position="61"/>
    </location>
</feature>